<evidence type="ECO:0000313" key="2">
    <source>
        <dbReference type="Proteomes" id="UP001175227"/>
    </source>
</evidence>
<comment type="caution">
    <text evidence="1">The sequence shown here is derived from an EMBL/GenBank/DDBJ whole genome shotgun (WGS) entry which is preliminary data.</text>
</comment>
<name>A0AA39UHY3_9AGAR</name>
<dbReference type="EMBL" id="JAUEPR010000011">
    <property type="protein sequence ID" value="KAK0479580.1"/>
    <property type="molecule type" value="Genomic_DNA"/>
</dbReference>
<keyword evidence="2" id="KW-1185">Reference proteome</keyword>
<reference evidence="1" key="1">
    <citation type="submission" date="2023-06" db="EMBL/GenBank/DDBJ databases">
        <authorList>
            <consortium name="Lawrence Berkeley National Laboratory"/>
            <person name="Ahrendt S."/>
            <person name="Sahu N."/>
            <person name="Indic B."/>
            <person name="Wong-Bajracharya J."/>
            <person name="Merenyi Z."/>
            <person name="Ke H.-M."/>
            <person name="Monk M."/>
            <person name="Kocsube S."/>
            <person name="Drula E."/>
            <person name="Lipzen A."/>
            <person name="Balint B."/>
            <person name="Henrissat B."/>
            <person name="Andreopoulos B."/>
            <person name="Martin F.M."/>
            <person name="Harder C.B."/>
            <person name="Rigling D."/>
            <person name="Ford K.L."/>
            <person name="Foster G.D."/>
            <person name="Pangilinan J."/>
            <person name="Papanicolaou A."/>
            <person name="Barry K."/>
            <person name="LaButti K."/>
            <person name="Viragh M."/>
            <person name="Koriabine M."/>
            <person name="Yan M."/>
            <person name="Riley R."/>
            <person name="Champramary S."/>
            <person name="Plett K.L."/>
            <person name="Tsai I.J."/>
            <person name="Slot J."/>
            <person name="Sipos G."/>
            <person name="Plett J."/>
            <person name="Nagy L.G."/>
            <person name="Grigoriev I.V."/>
        </authorList>
    </citation>
    <scope>NUCLEOTIDE SEQUENCE</scope>
    <source>
        <strain evidence="1">ICMP 16352</strain>
    </source>
</reference>
<accession>A0AA39UHY3</accession>
<protein>
    <submittedName>
        <fullName evidence="1">Uncharacterized protein</fullName>
    </submittedName>
</protein>
<evidence type="ECO:0000313" key="1">
    <source>
        <dbReference type="EMBL" id="KAK0479580.1"/>
    </source>
</evidence>
<sequence length="156" mass="17959">MCYSYGCRGRTMYLQPWLFIPSVIGPSVLYRAFLAGLLVLLFSAFRCCHLHNFPRISQKQRASLPDPNDAFVTYQERTDRIINAFWNFYLSQWSNLMPPPSRHYVRLRDTWTMTKASFTCNPTAMKKKARLEIGPGLSCDGCAYSAPMCKDFQSSC</sequence>
<dbReference type="AlphaFoldDB" id="A0AA39UHY3"/>
<proteinExistence type="predicted"/>
<gene>
    <name evidence="1" type="ORF">IW261DRAFT_147012</name>
</gene>
<dbReference type="Proteomes" id="UP001175227">
    <property type="component" value="Unassembled WGS sequence"/>
</dbReference>
<organism evidence="1 2">
    <name type="scientific">Armillaria novae-zelandiae</name>
    <dbReference type="NCBI Taxonomy" id="153914"/>
    <lineage>
        <taxon>Eukaryota</taxon>
        <taxon>Fungi</taxon>
        <taxon>Dikarya</taxon>
        <taxon>Basidiomycota</taxon>
        <taxon>Agaricomycotina</taxon>
        <taxon>Agaricomycetes</taxon>
        <taxon>Agaricomycetidae</taxon>
        <taxon>Agaricales</taxon>
        <taxon>Marasmiineae</taxon>
        <taxon>Physalacriaceae</taxon>
        <taxon>Armillaria</taxon>
    </lineage>
</organism>